<keyword evidence="6" id="KW-0489">Methyltransferase</keyword>
<comment type="subcellular location">
    <subcellularLocation>
        <location evidence="1">Membrane</location>
    </subcellularLocation>
</comment>
<protein>
    <submittedName>
        <fullName evidence="6">mRNA cap guanine-N7 methyltransferase</fullName>
    </submittedName>
</protein>
<evidence type="ECO:0000313" key="7">
    <source>
        <dbReference type="Proteomes" id="UP000239899"/>
    </source>
</evidence>
<evidence type="ECO:0000313" key="6">
    <source>
        <dbReference type="EMBL" id="PRW21013.1"/>
    </source>
</evidence>
<dbReference type="Pfam" id="PF12734">
    <property type="entry name" value="CYSTM"/>
    <property type="match status" value="1"/>
</dbReference>
<evidence type="ECO:0000256" key="3">
    <source>
        <dbReference type="ARBA" id="ARBA00023136"/>
    </source>
</evidence>
<dbReference type="InterPro" id="IPR028144">
    <property type="entry name" value="CYSTM_dom"/>
</dbReference>
<evidence type="ECO:0000256" key="2">
    <source>
        <dbReference type="ARBA" id="ARBA00009444"/>
    </source>
</evidence>
<reference evidence="6 7" key="1">
    <citation type="journal article" date="2018" name="Plant J.">
        <title>Genome sequences of Chlorella sorokiniana UTEX 1602 and Micractinium conductrix SAG 241.80: implications to maltose excretion by a green alga.</title>
        <authorList>
            <person name="Arriola M.B."/>
            <person name="Velmurugan N."/>
            <person name="Zhang Y."/>
            <person name="Plunkett M.H."/>
            <person name="Hondzo H."/>
            <person name="Barney B.M."/>
        </authorList>
    </citation>
    <scope>NUCLEOTIDE SEQUENCE [LARGE SCALE GENOMIC DNA]</scope>
    <source>
        <strain evidence="7">UTEX 1602</strain>
    </source>
</reference>
<keyword evidence="3" id="KW-0472">Membrane</keyword>
<evidence type="ECO:0000256" key="4">
    <source>
        <dbReference type="SAM" id="MobiDB-lite"/>
    </source>
</evidence>
<comment type="caution">
    <text evidence="6">The sequence shown here is derived from an EMBL/GenBank/DDBJ whole genome shotgun (WGS) entry which is preliminary data.</text>
</comment>
<dbReference type="GO" id="GO:0032259">
    <property type="term" value="P:methylation"/>
    <property type="evidence" value="ECO:0007669"/>
    <property type="project" value="UniProtKB-KW"/>
</dbReference>
<feature type="compositionally biased region" description="Pro residues" evidence="4">
    <location>
        <begin position="24"/>
        <end position="39"/>
    </location>
</feature>
<keyword evidence="6" id="KW-0808">Transferase</keyword>
<dbReference type="GO" id="GO:0008168">
    <property type="term" value="F:methyltransferase activity"/>
    <property type="evidence" value="ECO:0007669"/>
    <property type="project" value="UniProtKB-KW"/>
</dbReference>
<sequence>MSEKGVDTKGMPYPPPGYYPPHGAYPPPPPHGYPPPPPGYAHHGPHHGPYAAPPPQTVYVQQSPPHDAAAGCCAGLMAALCCCCAMEAATDPPPPPPLLPLRLHQAAFLLSTASMLINRTKLDAGDLLTLTMLALAHTVACVYTLLEPRHYWQQRHWFLPAVRLMFYLSYRRAGIGTIDVLDRPATAGLTGVMIDFFRISLGTRALGLAMAGLVFGEPPAATLLVQSVYVALLMAGNSEGYCSTQLLASPLSRARMHRLAAALETATLPAAVVLQPLPSGSSALSAGLPILQGTKDACPAVVSFVNIILAVVMPTLAALHSWHPPPPSPEHIAQQPCSLHGRVAAAFAAADRALHRLFLGGAPWRPPLVVWYCCTAAWWACRFSPVQMQG</sequence>
<gene>
    <name evidence="6" type="ORF">C2E21_8437</name>
</gene>
<dbReference type="AlphaFoldDB" id="A0A2P6TED8"/>
<dbReference type="EMBL" id="LHPG02000020">
    <property type="protein sequence ID" value="PRW21013.1"/>
    <property type="molecule type" value="Genomic_DNA"/>
</dbReference>
<accession>A0A2P6TED8</accession>
<comment type="similarity">
    <text evidence="2">Belongs to the CYSTM1 family.</text>
</comment>
<organism evidence="6 7">
    <name type="scientific">Chlorella sorokiniana</name>
    <name type="common">Freshwater green alga</name>
    <dbReference type="NCBI Taxonomy" id="3076"/>
    <lineage>
        <taxon>Eukaryota</taxon>
        <taxon>Viridiplantae</taxon>
        <taxon>Chlorophyta</taxon>
        <taxon>core chlorophytes</taxon>
        <taxon>Trebouxiophyceae</taxon>
        <taxon>Chlorellales</taxon>
        <taxon>Chlorellaceae</taxon>
        <taxon>Chlorella clade</taxon>
        <taxon>Chlorella</taxon>
    </lineage>
</organism>
<evidence type="ECO:0000259" key="5">
    <source>
        <dbReference type="Pfam" id="PF12734"/>
    </source>
</evidence>
<feature type="domain" description="Cysteine-rich transmembrane" evidence="5">
    <location>
        <begin position="58"/>
        <end position="88"/>
    </location>
</feature>
<dbReference type="GO" id="GO:0016020">
    <property type="term" value="C:membrane"/>
    <property type="evidence" value="ECO:0007669"/>
    <property type="project" value="UniProtKB-SubCell"/>
</dbReference>
<evidence type="ECO:0000256" key="1">
    <source>
        <dbReference type="ARBA" id="ARBA00004370"/>
    </source>
</evidence>
<keyword evidence="7" id="KW-1185">Reference proteome</keyword>
<feature type="region of interest" description="Disordered" evidence="4">
    <location>
        <begin position="24"/>
        <end position="54"/>
    </location>
</feature>
<proteinExistence type="inferred from homology"/>
<dbReference type="Proteomes" id="UP000239899">
    <property type="component" value="Unassembled WGS sequence"/>
</dbReference>
<name>A0A2P6TED8_CHLSO</name>